<organism evidence="1 2">
    <name type="scientific">Roseinatronobacter monicus</name>
    <dbReference type="NCBI Taxonomy" id="393481"/>
    <lineage>
        <taxon>Bacteria</taxon>
        <taxon>Pseudomonadati</taxon>
        <taxon>Pseudomonadota</taxon>
        <taxon>Alphaproteobacteria</taxon>
        <taxon>Rhodobacterales</taxon>
        <taxon>Paracoccaceae</taxon>
        <taxon>Roseinatronobacter</taxon>
    </lineage>
</organism>
<dbReference type="EMBL" id="VFPT01000001">
    <property type="protein sequence ID" value="TQM93638.1"/>
    <property type="molecule type" value="Genomic_DNA"/>
</dbReference>
<dbReference type="AlphaFoldDB" id="A0A543KEX4"/>
<reference evidence="1 2" key="1">
    <citation type="submission" date="2019-06" db="EMBL/GenBank/DDBJ databases">
        <title>Genomic Encyclopedia of Archaeal and Bacterial Type Strains, Phase II (KMG-II): from individual species to whole genera.</title>
        <authorList>
            <person name="Goeker M."/>
        </authorList>
    </citation>
    <scope>NUCLEOTIDE SEQUENCE [LARGE SCALE GENOMIC DNA]</scope>
    <source>
        <strain evidence="1 2">DSM 18423</strain>
    </source>
</reference>
<accession>A0A543KEX4</accession>
<proteinExistence type="predicted"/>
<protein>
    <submittedName>
        <fullName evidence="1">Uncharacterized protein</fullName>
    </submittedName>
</protein>
<comment type="caution">
    <text evidence="1">The sequence shown here is derived from an EMBL/GenBank/DDBJ whole genome shotgun (WGS) entry which is preliminary data.</text>
</comment>
<gene>
    <name evidence="1" type="ORF">BD293_2282</name>
</gene>
<sequence length="96" mass="10594">MEMTPMERELLRSVNRLTEQSNESAIAIRHSAERIERATKRDIEALALCVKSLAECQLRLVDWCRASAAEAAVGGSATKALVQVQQQLVSRLSALD</sequence>
<keyword evidence="2" id="KW-1185">Reference proteome</keyword>
<name>A0A543KEX4_9RHOB</name>
<evidence type="ECO:0000313" key="2">
    <source>
        <dbReference type="Proteomes" id="UP000320582"/>
    </source>
</evidence>
<dbReference type="Proteomes" id="UP000320582">
    <property type="component" value="Unassembled WGS sequence"/>
</dbReference>
<evidence type="ECO:0000313" key="1">
    <source>
        <dbReference type="EMBL" id="TQM93638.1"/>
    </source>
</evidence>